<protein>
    <submittedName>
        <fullName evidence="1">Uncharacterized protein</fullName>
    </submittedName>
</protein>
<accession>A0A9D4FUU7</accession>
<dbReference type="Proteomes" id="UP000828390">
    <property type="component" value="Unassembled WGS sequence"/>
</dbReference>
<sequence>MVSLLSPLPTMVNHGHHYRSWSMFFVTMANHVPDHVPPRFLMADNQLPWSSIKNHDDHGLTWSSFRLGYSVQYKNQKEINTTLEYD</sequence>
<evidence type="ECO:0000313" key="1">
    <source>
        <dbReference type="EMBL" id="KAH3805435.1"/>
    </source>
</evidence>
<keyword evidence="2" id="KW-1185">Reference proteome</keyword>
<organism evidence="1 2">
    <name type="scientific">Dreissena polymorpha</name>
    <name type="common">Zebra mussel</name>
    <name type="synonym">Mytilus polymorpha</name>
    <dbReference type="NCBI Taxonomy" id="45954"/>
    <lineage>
        <taxon>Eukaryota</taxon>
        <taxon>Metazoa</taxon>
        <taxon>Spiralia</taxon>
        <taxon>Lophotrochozoa</taxon>
        <taxon>Mollusca</taxon>
        <taxon>Bivalvia</taxon>
        <taxon>Autobranchia</taxon>
        <taxon>Heteroconchia</taxon>
        <taxon>Euheterodonta</taxon>
        <taxon>Imparidentia</taxon>
        <taxon>Neoheterodontei</taxon>
        <taxon>Myida</taxon>
        <taxon>Dreissenoidea</taxon>
        <taxon>Dreissenidae</taxon>
        <taxon>Dreissena</taxon>
    </lineage>
</organism>
<dbReference type="AlphaFoldDB" id="A0A9D4FUU7"/>
<gene>
    <name evidence="1" type="ORF">DPMN_133738</name>
</gene>
<reference evidence="1" key="1">
    <citation type="journal article" date="2019" name="bioRxiv">
        <title>The Genome of the Zebra Mussel, Dreissena polymorpha: A Resource for Invasive Species Research.</title>
        <authorList>
            <person name="McCartney M.A."/>
            <person name="Auch B."/>
            <person name="Kono T."/>
            <person name="Mallez S."/>
            <person name="Zhang Y."/>
            <person name="Obille A."/>
            <person name="Becker A."/>
            <person name="Abrahante J.E."/>
            <person name="Garbe J."/>
            <person name="Badalamenti J.P."/>
            <person name="Herman A."/>
            <person name="Mangelson H."/>
            <person name="Liachko I."/>
            <person name="Sullivan S."/>
            <person name="Sone E.D."/>
            <person name="Koren S."/>
            <person name="Silverstein K.A.T."/>
            <person name="Beckman K.B."/>
            <person name="Gohl D.M."/>
        </authorList>
    </citation>
    <scope>NUCLEOTIDE SEQUENCE</scope>
    <source>
        <strain evidence="1">Duluth1</strain>
        <tissue evidence="1">Whole animal</tissue>
    </source>
</reference>
<evidence type="ECO:0000313" key="2">
    <source>
        <dbReference type="Proteomes" id="UP000828390"/>
    </source>
</evidence>
<comment type="caution">
    <text evidence="1">The sequence shown here is derived from an EMBL/GenBank/DDBJ whole genome shotgun (WGS) entry which is preliminary data.</text>
</comment>
<proteinExistence type="predicted"/>
<name>A0A9D4FUU7_DREPO</name>
<dbReference type="EMBL" id="JAIWYP010000006">
    <property type="protein sequence ID" value="KAH3805435.1"/>
    <property type="molecule type" value="Genomic_DNA"/>
</dbReference>
<reference evidence="1" key="2">
    <citation type="submission" date="2020-11" db="EMBL/GenBank/DDBJ databases">
        <authorList>
            <person name="McCartney M.A."/>
            <person name="Auch B."/>
            <person name="Kono T."/>
            <person name="Mallez S."/>
            <person name="Becker A."/>
            <person name="Gohl D.M."/>
            <person name="Silverstein K.A.T."/>
            <person name="Koren S."/>
            <person name="Bechman K.B."/>
            <person name="Herman A."/>
            <person name="Abrahante J.E."/>
            <person name="Garbe J."/>
        </authorList>
    </citation>
    <scope>NUCLEOTIDE SEQUENCE</scope>
    <source>
        <strain evidence="1">Duluth1</strain>
        <tissue evidence="1">Whole animal</tissue>
    </source>
</reference>